<accession>A0A1D2QTY0</accession>
<feature type="coiled-coil region" evidence="1">
    <location>
        <begin position="41"/>
        <end position="68"/>
    </location>
</feature>
<keyword evidence="1" id="KW-0175">Coiled coil</keyword>
<dbReference type="AlphaFoldDB" id="A0A1D2QTY0"/>
<comment type="caution">
    <text evidence="2">The sequence shown here is derived from an EMBL/GenBank/DDBJ whole genome shotgun (WGS) entry which is preliminary data.</text>
</comment>
<evidence type="ECO:0000256" key="1">
    <source>
        <dbReference type="SAM" id="Coils"/>
    </source>
</evidence>
<proteinExistence type="predicted"/>
<dbReference type="Proteomes" id="UP000242502">
    <property type="component" value="Unassembled WGS sequence"/>
</dbReference>
<gene>
    <name evidence="2" type="ORF">AB835_00635</name>
</gene>
<sequence length="463" mass="50283">MTAILTNYATEKRDNYLSLKDGAQINFNIASDTLLTVTDNYETLVADAAALDNEIADLRQQLSASSNMPADISQLNEDLRNALIAKYHLVGALADAQERLHSANLDVDHYQQDMIVFDKALTLAEAELATAETMAARHTEWTSVDVENEITIVRDNATALLADNFVADPEEAINPAEILSQATARIEADIPEVLRHHGEARATLVTDNMSASLAAKNSALNHSLTQVASHTGNHGLVIQRWAELESAEKSLKHYALTTVRQYHTAIELLQGIVDSSVLGDINNDAIHAAALAVDDDAVTTEVALHQARAAVDAKKIDVDTAIIHAVVNDVNADPHVDADVQARQAELAVLEGDLLIAETAHTQKLSTAMDLWEASVPDYIWNNLHAYHQALDVLNDVSTTVAGPLNTALTEAENALVTAMRAADDHQRLSHYLTSVTQVLTEEYDYLLSANRSITLSALRGDF</sequence>
<name>A0A1D2QTY0_9GAMM</name>
<dbReference type="EMBL" id="MDLC01000002">
    <property type="protein sequence ID" value="ODS25045.1"/>
    <property type="molecule type" value="Genomic_DNA"/>
</dbReference>
<reference evidence="2 3" key="1">
    <citation type="journal article" date="2016" name="Appl. Environ. Microbiol.">
        <title>Lack of Overt Genome Reduction in the Bryostatin-Producing Bryozoan Symbiont "Candidatus Endobugula sertula".</title>
        <authorList>
            <person name="Miller I.J."/>
            <person name="Vanee N."/>
            <person name="Fong S.S."/>
            <person name="Lim-Fong G.E."/>
            <person name="Kwan J.C."/>
        </authorList>
    </citation>
    <scope>NUCLEOTIDE SEQUENCE [LARGE SCALE GENOMIC DNA]</scope>
    <source>
        <strain evidence="2">AB1-4</strain>
    </source>
</reference>
<evidence type="ECO:0000313" key="2">
    <source>
        <dbReference type="EMBL" id="ODS25045.1"/>
    </source>
</evidence>
<organism evidence="2 3">
    <name type="scientific">Candidatus Endobugula sertula</name>
    <name type="common">Bugula neritina bacterial symbiont</name>
    <dbReference type="NCBI Taxonomy" id="62101"/>
    <lineage>
        <taxon>Bacteria</taxon>
        <taxon>Pseudomonadati</taxon>
        <taxon>Pseudomonadota</taxon>
        <taxon>Gammaproteobacteria</taxon>
        <taxon>Cellvibrionales</taxon>
        <taxon>Cellvibrionaceae</taxon>
        <taxon>Candidatus Endobugula</taxon>
    </lineage>
</organism>
<evidence type="ECO:0000313" key="3">
    <source>
        <dbReference type="Proteomes" id="UP000242502"/>
    </source>
</evidence>
<dbReference type="STRING" id="62101.AB835_00635"/>
<protein>
    <submittedName>
        <fullName evidence="2">Uncharacterized protein</fullName>
    </submittedName>
</protein>